<keyword evidence="2" id="KW-1185">Reference proteome</keyword>
<dbReference type="EMBL" id="JACIEK010000021">
    <property type="protein sequence ID" value="MBB4000492.1"/>
    <property type="molecule type" value="Genomic_DNA"/>
</dbReference>
<sequence>MTNRYQPNEAPCPAPLELLARLLRVSDEQAAETIGSLPERQRAELAVFCYGRAHMRDLGLQIAALCSEAMMTRTAGQIGNAVFHQARQIRTATKAVGEPYRRTVTLARCA</sequence>
<organism evidence="1 2">
    <name type="scientific">Aureimonas pseudogalii</name>
    <dbReference type="NCBI Taxonomy" id="1744844"/>
    <lineage>
        <taxon>Bacteria</taxon>
        <taxon>Pseudomonadati</taxon>
        <taxon>Pseudomonadota</taxon>
        <taxon>Alphaproteobacteria</taxon>
        <taxon>Hyphomicrobiales</taxon>
        <taxon>Aurantimonadaceae</taxon>
        <taxon>Aureimonas</taxon>
    </lineage>
</organism>
<reference evidence="1 2" key="1">
    <citation type="submission" date="2020-08" db="EMBL/GenBank/DDBJ databases">
        <title>Genomic Encyclopedia of Type Strains, Phase IV (KMG-IV): sequencing the most valuable type-strain genomes for metagenomic binning, comparative biology and taxonomic classification.</title>
        <authorList>
            <person name="Goeker M."/>
        </authorList>
    </citation>
    <scope>NUCLEOTIDE SEQUENCE [LARGE SCALE GENOMIC DNA]</scope>
    <source>
        <strain evidence="1 2">DSM 102238</strain>
    </source>
</reference>
<accession>A0A7W6H8H5</accession>
<comment type="caution">
    <text evidence="1">The sequence shown here is derived from an EMBL/GenBank/DDBJ whole genome shotgun (WGS) entry which is preliminary data.</text>
</comment>
<dbReference type="Proteomes" id="UP000542776">
    <property type="component" value="Unassembled WGS sequence"/>
</dbReference>
<evidence type="ECO:0000313" key="1">
    <source>
        <dbReference type="EMBL" id="MBB4000492.1"/>
    </source>
</evidence>
<evidence type="ECO:0000313" key="2">
    <source>
        <dbReference type="Proteomes" id="UP000542776"/>
    </source>
</evidence>
<gene>
    <name evidence="1" type="ORF">GGR04_004370</name>
</gene>
<proteinExistence type="predicted"/>
<protein>
    <submittedName>
        <fullName evidence="1">Uncharacterized protein</fullName>
    </submittedName>
</protein>
<dbReference type="RefSeq" id="WP_183202344.1">
    <property type="nucleotide sequence ID" value="NZ_JACIEK010000021.1"/>
</dbReference>
<dbReference type="AlphaFoldDB" id="A0A7W6H8H5"/>
<name>A0A7W6H8H5_9HYPH</name>